<gene>
    <name evidence="3" type="ORF">RCO7_06536</name>
</gene>
<evidence type="ECO:0000313" key="3">
    <source>
        <dbReference type="EMBL" id="CZS94820.1"/>
    </source>
</evidence>
<comment type="caution">
    <text evidence="3">The sequence shown here is derived from an EMBL/GenBank/DDBJ whole genome shotgun (WGS) entry which is preliminary data.</text>
</comment>
<keyword evidence="2" id="KW-0808">Transferase</keyword>
<dbReference type="Gene3D" id="3.30.559.10">
    <property type="entry name" value="Chloramphenicol acetyltransferase-like domain"/>
    <property type="match status" value="1"/>
</dbReference>
<dbReference type="PANTHER" id="PTHR42034">
    <property type="entry name" value="CHROMOSOME 7, WHOLE GENOME SHOTGUN SEQUENCE-RELATED"/>
    <property type="match status" value="1"/>
</dbReference>
<dbReference type="Gene3D" id="3.30.559.30">
    <property type="entry name" value="Nonribosomal peptide synthetase, condensation domain"/>
    <property type="match status" value="1"/>
</dbReference>
<evidence type="ECO:0000256" key="1">
    <source>
        <dbReference type="ARBA" id="ARBA00006439"/>
    </source>
</evidence>
<keyword evidence="4" id="KW-1185">Reference proteome</keyword>
<dbReference type="InterPro" id="IPR009992">
    <property type="entry name" value="Tri3/Sat12/Sat16/Mac1"/>
</dbReference>
<evidence type="ECO:0000256" key="2">
    <source>
        <dbReference type="ARBA" id="ARBA00022679"/>
    </source>
</evidence>
<dbReference type="AlphaFoldDB" id="A0A1E1KA64"/>
<organism evidence="3 4">
    <name type="scientific">Rhynchosporium graminicola</name>
    <dbReference type="NCBI Taxonomy" id="2792576"/>
    <lineage>
        <taxon>Eukaryota</taxon>
        <taxon>Fungi</taxon>
        <taxon>Dikarya</taxon>
        <taxon>Ascomycota</taxon>
        <taxon>Pezizomycotina</taxon>
        <taxon>Leotiomycetes</taxon>
        <taxon>Helotiales</taxon>
        <taxon>Ploettnerulaceae</taxon>
        <taxon>Rhynchosporium</taxon>
    </lineage>
</organism>
<dbReference type="EMBL" id="FJUW01000009">
    <property type="protein sequence ID" value="CZS94820.1"/>
    <property type="molecule type" value="Genomic_DNA"/>
</dbReference>
<dbReference type="Pfam" id="PF07428">
    <property type="entry name" value="Tri3"/>
    <property type="match status" value="1"/>
</dbReference>
<comment type="similarity">
    <text evidence="1">Belongs to the trichothecene O-acetyltransferase family.</text>
</comment>
<proteinExistence type="inferred from homology"/>
<dbReference type="GO" id="GO:0016407">
    <property type="term" value="F:acetyltransferase activity"/>
    <property type="evidence" value="ECO:0007669"/>
    <property type="project" value="InterPro"/>
</dbReference>
<sequence length="517" mass="57103">MSIFNSLLWREVTPGCYERGIDEAEQFYTSMAKTWEATGHTYFAITACTGISISESPVSGGSSLDARVEAAFRWGWKKMRYDHPTLAAPTQYDHHSKRCKKVYKTLRNEQELEMWMDETFKVIDTEQTGEDFANTDPPAGRYATLFLISQSDHCTSDLQRVSWDIVFRCHHDLVDGIGTLMLLNNLLHHAAEAFESSTEQGIAFGDEHKNLSPPLRIAAGIPIAPSVDQLAKLARIQSTNKAARIGKCVLGVPFSPDAEAPGSSQRSAIHFSPQESSSVVAKSKLFQSTMTQILHTAIALAIRDLQPKTSEAYEARYFSYSLVNLRHCCVPPYHKPRHAASVYHCVSANHLVVDLTVPAESIATHDQSLEEFQSTLGQVRDFYNNAKIDADYLSIVPSLFSIVTPKYPSTTSDIPAPNQSPSVSLSSEGIVDRIVQPKQGSFEILEPWVVGAEYSTGIGAFLGTWNGALCLSAGYNEAFHSKAKVLDFLESVKRIVLDGLELDHSHVETELQVIATS</sequence>
<evidence type="ECO:0000313" key="4">
    <source>
        <dbReference type="Proteomes" id="UP000178129"/>
    </source>
</evidence>
<dbReference type="GO" id="GO:0043386">
    <property type="term" value="P:mycotoxin biosynthetic process"/>
    <property type="evidence" value="ECO:0007669"/>
    <property type="project" value="InterPro"/>
</dbReference>
<dbReference type="PANTHER" id="PTHR42034:SF1">
    <property type="entry name" value="CONDENSATION DOMAIN-CONTAINING PROTEIN"/>
    <property type="match status" value="1"/>
</dbReference>
<dbReference type="InParanoid" id="A0A1E1KA64"/>
<reference evidence="4" key="1">
    <citation type="submission" date="2016-03" db="EMBL/GenBank/DDBJ databases">
        <authorList>
            <person name="Ploux O."/>
        </authorList>
    </citation>
    <scope>NUCLEOTIDE SEQUENCE [LARGE SCALE GENOMIC DNA]</scope>
    <source>
        <strain evidence="4">UK7</strain>
    </source>
</reference>
<protein>
    <submittedName>
        <fullName evidence="3">Uncharacterized protein</fullName>
    </submittedName>
</protein>
<dbReference type="Proteomes" id="UP000178129">
    <property type="component" value="Unassembled WGS sequence"/>
</dbReference>
<name>A0A1E1KA64_9HELO</name>
<accession>A0A1E1KA64</accession>
<dbReference type="InterPro" id="IPR023213">
    <property type="entry name" value="CAT-like_dom_sf"/>
</dbReference>